<dbReference type="EMBL" id="CP016023">
    <property type="protein sequence ID" value="ANJ74625.1"/>
    <property type="molecule type" value="Genomic_DNA"/>
</dbReference>
<sequence>MSCTTLPTQPDPPIDPAVALQASQWMITLMSPDAAARDHDACTQWRAQHPEHERAWQHVQTVWQSLAALPADLGRAVLRQPRRAINPGRRHVLGVAAATLVLGGAVAWRCAKPGADGDAYATGTGERRHIQLADGTHVELDTASAIDVRLDAAARRIILRAGAIQVTTGRDTLGRPLYVDTEDGTLRPIGTRFTVRRLPNGGTRVGVQEGAVEIRPAAAPDVARVVRAGERMRFTRLAIDASDAQDDTNMDDAAWVRGMLAVHEMPLATFLAELGRYRPGWVRCAPDVAALRVSGVFPIDDTGRVLEALPHVLPVQVRTLSRYWVMVSARD</sequence>
<dbReference type="Pfam" id="PF04773">
    <property type="entry name" value="FecR"/>
    <property type="match status" value="1"/>
</dbReference>
<gene>
    <name evidence="1" type="ORF">A9Y76_18715</name>
</gene>
<dbReference type="PIRSF" id="PIRSF018266">
    <property type="entry name" value="FecR"/>
    <property type="match status" value="1"/>
</dbReference>
<dbReference type="InterPro" id="IPR012373">
    <property type="entry name" value="Ferrdict_sens_TM"/>
</dbReference>
<keyword evidence="2" id="KW-1185">Reference proteome</keyword>
<dbReference type="AlphaFoldDB" id="A0A192A2C5"/>
<dbReference type="InterPro" id="IPR032623">
    <property type="entry name" value="FecR_N"/>
</dbReference>
<dbReference type="PANTHER" id="PTHR30273:SF2">
    <property type="entry name" value="PROTEIN FECR"/>
    <property type="match status" value="1"/>
</dbReference>
<dbReference type="Gene3D" id="2.60.120.1440">
    <property type="match status" value="1"/>
</dbReference>
<organism evidence="1 2">
    <name type="scientific">Ralstonia insidiosa</name>
    <dbReference type="NCBI Taxonomy" id="190721"/>
    <lineage>
        <taxon>Bacteria</taxon>
        <taxon>Pseudomonadati</taxon>
        <taxon>Pseudomonadota</taxon>
        <taxon>Betaproteobacteria</taxon>
        <taxon>Burkholderiales</taxon>
        <taxon>Burkholderiaceae</taxon>
        <taxon>Ralstonia</taxon>
    </lineage>
</organism>
<dbReference type="RefSeq" id="WP_064806622.1">
    <property type="nucleotide sequence ID" value="NZ_CP016023.1"/>
</dbReference>
<name>A0A192A2C5_9RALS</name>
<evidence type="ECO:0000313" key="2">
    <source>
        <dbReference type="Proteomes" id="UP000078572"/>
    </source>
</evidence>
<dbReference type="Proteomes" id="UP000078572">
    <property type="component" value="Chromosome 2"/>
</dbReference>
<dbReference type="GeneID" id="61528064"/>
<dbReference type="InterPro" id="IPR006860">
    <property type="entry name" value="FecR"/>
</dbReference>
<dbReference type="Pfam" id="PF16220">
    <property type="entry name" value="DUF4880"/>
    <property type="match status" value="1"/>
</dbReference>
<accession>A0A192A2C5</accession>
<proteinExistence type="predicted"/>
<dbReference type="PANTHER" id="PTHR30273">
    <property type="entry name" value="PERIPLASMIC SIGNAL SENSOR AND SIGMA FACTOR ACTIVATOR FECR-RELATED"/>
    <property type="match status" value="1"/>
</dbReference>
<evidence type="ECO:0000313" key="1">
    <source>
        <dbReference type="EMBL" id="ANJ74625.1"/>
    </source>
</evidence>
<dbReference type="OrthoDB" id="1100567at2"/>
<dbReference type="GO" id="GO:0016989">
    <property type="term" value="F:sigma factor antagonist activity"/>
    <property type="evidence" value="ECO:0007669"/>
    <property type="project" value="TreeGrafter"/>
</dbReference>
<reference evidence="2" key="1">
    <citation type="submission" date="2016-06" db="EMBL/GenBank/DDBJ databases">
        <authorList>
            <person name="Xu Y."/>
            <person name="Nagy A."/>
            <person name="Yan X."/>
            <person name="Kim S.W."/>
            <person name="Haley B."/>
            <person name="Liu N.T."/>
            <person name="Nou X."/>
        </authorList>
    </citation>
    <scope>NUCLEOTIDE SEQUENCE [LARGE SCALE GENOMIC DNA]</scope>
    <source>
        <strain evidence="2">ATCC 49129</strain>
    </source>
</reference>
<dbReference type="STRING" id="190721.ACS15_3955"/>
<protein>
    <submittedName>
        <fullName evidence="1">Uncharacterized protein</fullName>
    </submittedName>
</protein>